<dbReference type="STRING" id="573370.DMR_44000"/>
<dbReference type="PROSITE" id="PS51459">
    <property type="entry name" value="FIDO"/>
    <property type="match status" value="1"/>
</dbReference>
<feature type="domain" description="Fido" evidence="5">
    <location>
        <begin position="127"/>
        <end position="279"/>
    </location>
</feature>
<dbReference type="InterPro" id="IPR036597">
    <property type="entry name" value="Fido-like_dom_sf"/>
</dbReference>
<evidence type="ECO:0000259" key="5">
    <source>
        <dbReference type="PROSITE" id="PS51459"/>
    </source>
</evidence>
<dbReference type="Gene3D" id="1.10.3290.10">
    <property type="entry name" value="Fido-like domain"/>
    <property type="match status" value="1"/>
</dbReference>
<accession>C4XR11</accession>
<dbReference type="InterPro" id="IPR040198">
    <property type="entry name" value="Fido_containing"/>
</dbReference>
<dbReference type="SUPFAM" id="SSF140931">
    <property type="entry name" value="Fic-like"/>
    <property type="match status" value="1"/>
</dbReference>
<evidence type="ECO:0000313" key="7">
    <source>
        <dbReference type="Proteomes" id="UP000009071"/>
    </source>
</evidence>
<name>C4XR11_SOLM1</name>
<dbReference type="KEGG" id="dma:DMR_44000"/>
<feature type="active site" evidence="3">
    <location>
        <position position="214"/>
    </location>
</feature>
<dbReference type="PANTHER" id="PTHR13504">
    <property type="entry name" value="FIDO DOMAIN-CONTAINING PROTEIN DDB_G0283145"/>
    <property type="match status" value="1"/>
</dbReference>
<dbReference type="Proteomes" id="UP000009071">
    <property type="component" value="Chromosome"/>
</dbReference>
<protein>
    <recommendedName>
        <fullName evidence="5">Fido domain-containing protein</fullName>
    </recommendedName>
</protein>
<dbReference type="Pfam" id="PF02661">
    <property type="entry name" value="Fic"/>
    <property type="match status" value="1"/>
</dbReference>
<evidence type="ECO:0000313" key="6">
    <source>
        <dbReference type="EMBL" id="BAH77891.1"/>
    </source>
</evidence>
<dbReference type="HOGENOM" id="CLU_047250_2_1_7"/>
<evidence type="ECO:0000256" key="4">
    <source>
        <dbReference type="PIRSR" id="PIRSR640198-2"/>
    </source>
</evidence>
<sequence>MPTTAREIHKVLTFKSGNFVFSRRFDQDNIATELKVFHACYDIIASLPTPPHLAAFLDADLIRKSIFSTAALEGNPLDEKAVGALLGREGPATAANDFEREILNLKATHDKFILAANKAKDAKPLLLSEDLIKAVHAAITIGVNDAAISPGLYRNTPVQVGNPEHGGTYVPPKILEDIKTLMAAFVDWINSDALLRTDPVIRAALAHYHLAKIHPFRDGNGRTARMIEAMILAAAGYRLIPSTLWNAYYRDMHAYYIAFSKSENNADDSVQPFLEFFFKSLNASLEEFRARIVEGVKPLLYRDYVAYLKNQARELSPRQHQLVELLLAAGDTAFDSHDLRQTNPFKLLYRQVSDKTIRRDIKNLERLGLICKTGNRYRLIDDAR</sequence>
<dbReference type="GO" id="GO:0005524">
    <property type="term" value="F:ATP binding"/>
    <property type="evidence" value="ECO:0007669"/>
    <property type="project" value="UniProtKB-KW"/>
</dbReference>
<keyword evidence="2" id="KW-0804">Transcription</keyword>
<evidence type="ECO:0000256" key="2">
    <source>
        <dbReference type="ARBA" id="ARBA00023163"/>
    </source>
</evidence>
<dbReference type="eggNOG" id="COG3177">
    <property type="taxonomic scope" value="Bacteria"/>
</dbReference>
<feature type="binding site" evidence="4">
    <location>
        <begin position="255"/>
        <end position="256"/>
    </location>
    <ligand>
        <name>ATP</name>
        <dbReference type="ChEBI" id="CHEBI:30616"/>
    </ligand>
</feature>
<feature type="binding site" evidence="4">
    <location>
        <position position="264"/>
    </location>
    <ligand>
        <name>ATP</name>
        <dbReference type="ChEBI" id="CHEBI:30616"/>
    </ligand>
</feature>
<keyword evidence="4" id="KW-0547">Nucleotide-binding</keyword>
<organism evidence="6 7">
    <name type="scientific">Solidesulfovibrio magneticus (strain ATCC 700980 / DSM 13731 / RS-1)</name>
    <name type="common">Desulfovibrio magneticus</name>
    <dbReference type="NCBI Taxonomy" id="573370"/>
    <lineage>
        <taxon>Bacteria</taxon>
        <taxon>Pseudomonadati</taxon>
        <taxon>Thermodesulfobacteriota</taxon>
        <taxon>Desulfovibrionia</taxon>
        <taxon>Desulfovibrionales</taxon>
        <taxon>Desulfovibrionaceae</taxon>
        <taxon>Solidesulfovibrio</taxon>
    </lineage>
</organism>
<reference evidence="6 7" key="1">
    <citation type="journal article" date="2009" name="Genome Res.">
        <title>Whole genome sequence of Desulfovibrio magneticus strain RS-1 revealed common gene clusters in magnetotactic bacteria.</title>
        <authorList>
            <person name="Nakazawa H."/>
            <person name="Arakaki A."/>
            <person name="Narita-Yamada S."/>
            <person name="Yashiro I."/>
            <person name="Jinno K."/>
            <person name="Aoki N."/>
            <person name="Tsuruyama A."/>
            <person name="Okamura Y."/>
            <person name="Tanikawa S."/>
            <person name="Fujita N."/>
            <person name="Takeyama H."/>
            <person name="Matsunaga T."/>
        </authorList>
    </citation>
    <scope>NUCLEOTIDE SEQUENCE [LARGE SCALE GENOMIC DNA]</scope>
    <source>
        <strain evidence="7">ATCC 700980 / DSM 13731 / RS-1</strain>
    </source>
</reference>
<keyword evidence="7" id="KW-1185">Reference proteome</keyword>
<dbReference type="EMBL" id="AP010904">
    <property type="protein sequence ID" value="BAH77891.1"/>
    <property type="molecule type" value="Genomic_DNA"/>
</dbReference>
<dbReference type="InterPro" id="IPR001034">
    <property type="entry name" value="DeoR_HTH"/>
</dbReference>
<dbReference type="OrthoDB" id="9813719at2"/>
<dbReference type="PANTHER" id="PTHR13504:SF38">
    <property type="entry name" value="FIDO DOMAIN-CONTAINING PROTEIN"/>
    <property type="match status" value="1"/>
</dbReference>
<gene>
    <name evidence="6" type="ordered locus">DMR_44000</name>
</gene>
<keyword evidence="1" id="KW-0805">Transcription regulation</keyword>
<proteinExistence type="predicted"/>
<keyword evidence="4" id="KW-0067">ATP-binding</keyword>
<dbReference type="Pfam" id="PF08220">
    <property type="entry name" value="HTH_DeoR"/>
    <property type="match status" value="1"/>
</dbReference>
<evidence type="ECO:0000256" key="1">
    <source>
        <dbReference type="ARBA" id="ARBA00023015"/>
    </source>
</evidence>
<dbReference type="GO" id="GO:0003700">
    <property type="term" value="F:DNA-binding transcription factor activity"/>
    <property type="evidence" value="ECO:0007669"/>
    <property type="project" value="InterPro"/>
</dbReference>
<feature type="binding site" evidence="4">
    <location>
        <begin position="218"/>
        <end position="225"/>
    </location>
    <ligand>
        <name>ATP</name>
        <dbReference type="ChEBI" id="CHEBI:30616"/>
    </ligand>
</feature>
<dbReference type="InterPro" id="IPR003812">
    <property type="entry name" value="Fido"/>
</dbReference>
<evidence type="ECO:0000256" key="3">
    <source>
        <dbReference type="PIRSR" id="PIRSR640198-1"/>
    </source>
</evidence>
<dbReference type="RefSeq" id="WP_015863009.1">
    <property type="nucleotide sequence ID" value="NC_012796.1"/>
</dbReference>
<dbReference type="AlphaFoldDB" id="C4XR11"/>